<dbReference type="EMBL" id="HBUF01361939">
    <property type="protein sequence ID" value="CAG6721286.1"/>
    <property type="molecule type" value="Transcribed_RNA"/>
</dbReference>
<reference evidence="1" key="1">
    <citation type="submission" date="2021-05" db="EMBL/GenBank/DDBJ databases">
        <authorList>
            <person name="Alioto T."/>
            <person name="Alioto T."/>
            <person name="Gomez Garrido J."/>
        </authorList>
    </citation>
    <scope>NUCLEOTIDE SEQUENCE</scope>
</reference>
<proteinExistence type="predicted"/>
<dbReference type="EMBL" id="HBUF01361938">
    <property type="protein sequence ID" value="CAG6721284.1"/>
    <property type="molecule type" value="Transcribed_RNA"/>
</dbReference>
<protein>
    <submittedName>
        <fullName evidence="1">Uncharacterized protein</fullName>
    </submittedName>
</protein>
<accession>A0A8D8VH23</accession>
<name>A0A8D8VH23_9HEMI</name>
<evidence type="ECO:0000313" key="1">
    <source>
        <dbReference type="EMBL" id="CAG6721286.1"/>
    </source>
</evidence>
<organism evidence="1">
    <name type="scientific">Cacopsylla melanoneura</name>
    <dbReference type="NCBI Taxonomy" id="428564"/>
    <lineage>
        <taxon>Eukaryota</taxon>
        <taxon>Metazoa</taxon>
        <taxon>Ecdysozoa</taxon>
        <taxon>Arthropoda</taxon>
        <taxon>Hexapoda</taxon>
        <taxon>Insecta</taxon>
        <taxon>Pterygota</taxon>
        <taxon>Neoptera</taxon>
        <taxon>Paraneoptera</taxon>
        <taxon>Hemiptera</taxon>
        <taxon>Sternorrhyncha</taxon>
        <taxon>Psylloidea</taxon>
        <taxon>Psyllidae</taxon>
        <taxon>Psyllinae</taxon>
        <taxon>Cacopsylla</taxon>
    </lineage>
</organism>
<sequence>MRRPCLYLLRRTCTIHTFSPVCMYTLPTIPTTGKSLSIRARPIRMRITVTPCIQDGLMRITHIIRLMSRRTDTMRMVPRLSYILCPIKGTMCVGVKTTGEMTLC</sequence>
<dbReference type="AlphaFoldDB" id="A0A8D8VH23"/>